<evidence type="ECO:0000256" key="1">
    <source>
        <dbReference type="SAM" id="MobiDB-lite"/>
    </source>
</evidence>
<keyword evidence="4" id="KW-1185">Reference proteome</keyword>
<evidence type="ECO:0000313" key="4">
    <source>
        <dbReference type="Proteomes" id="UP000800235"/>
    </source>
</evidence>
<dbReference type="InterPro" id="IPR018961">
    <property type="entry name" value="DnaJ_homolog_subfam-C_membr-28"/>
</dbReference>
<dbReference type="AlphaFoldDB" id="A0A9P4TTN1"/>
<dbReference type="Proteomes" id="UP000800235">
    <property type="component" value="Unassembled WGS sequence"/>
</dbReference>
<accession>A0A9P4TTN1</accession>
<feature type="region of interest" description="Disordered" evidence="1">
    <location>
        <begin position="161"/>
        <end position="202"/>
    </location>
</feature>
<feature type="compositionally biased region" description="Polar residues" evidence="1">
    <location>
        <begin position="44"/>
        <end position="54"/>
    </location>
</feature>
<feature type="region of interest" description="Disordered" evidence="1">
    <location>
        <begin position="44"/>
        <end position="87"/>
    </location>
</feature>
<reference evidence="3" key="1">
    <citation type="journal article" date="2020" name="Stud. Mycol.">
        <title>101 Dothideomycetes genomes: a test case for predicting lifestyles and emergence of pathogens.</title>
        <authorList>
            <person name="Haridas S."/>
            <person name="Albert R."/>
            <person name="Binder M."/>
            <person name="Bloem J."/>
            <person name="Labutti K."/>
            <person name="Salamov A."/>
            <person name="Andreopoulos B."/>
            <person name="Baker S."/>
            <person name="Barry K."/>
            <person name="Bills G."/>
            <person name="Bluhm B."/>
            <person name="Cannon C."/>
            <person name="Castanera R."/>
            <person name="Culley D."/>
            <person name="Daum C."/>
            <person name="Ezra D."/>
            <person name="Gonzalez J."/>
            <person name="Henrissat B."/>
            <person name="Kuo A."/>
            <person name="Liang C."/>
            <person name="Lipzen A."/>
            <person name="Lutzoni F."/>
            <person name="Magnuson J."/>
            <person name="Mondo S."/>
            <person name="Nolan M."/>
            <person name="Ohm R."/>
            <person name="Pangilinan J."/>
            <person name="Park H.-J."/>
            <person name="Ramirez L."/>
            <person name="Alfaro M."/>
            <person name="Sun H."/>
            <person name="Tritt A."/>
            <person name="Yoshinaga Y."/>
            <person name="Zwiers L.-H."/>
            <person name="Turgeon B."/>
            <person name="Goodwin S."/>
            <person name="Spatafora J."/>
            <person name="Crous P."/>
            <person name="Grigoriev I."/>
        </authorList>
    </citation>
    <scope>NUCLEOTIDE SEQUENCE</scope>
    <source>
        <strain evidence="3">CBS 130266</strain>
    </source>
</reference>
<dbReference type="OrthoDB" id="1922282at2759"/>
<evidence type="ECO:0000313" key="3">
    <source>
        <dbReference type="EMBL" id="KAF2423080.1"/>
    </source>
</evidence>
<sequence length="561" mass="62103">MPIARRSLTPYTCPYCLWTPRSTRTSFNSPSSISVGRRSLTTSPRLWGNASTLSKEAENSHEDGRGAMSRRLSQMSEESLETGGSSAQKAVEEAGFDEDLKTKLLERLADANFKNENASAFAQSDLPLSAGGGTRDIAGARAWDGTESVEDAALRMLNDAHKPLKGAPPPKTSPIRIPTRIDAGRSRNRPSSGARIAHAKDRTSIYASMKDADITDREREQYKKEMKDRFTPSARSVPATIAGLNNLANQRIEEAIARGQFKNLPRGKKIERSRAGAHLDTTQRLLNDIIQRQEIVPPWIEKQQEIVTSAARFRARLRNDWKRHAARMIAATGGTLADQIRRAEAYAVAEAIDNPPKRKKEAFNAVDEEGHMSQITLAGELKATTEDATAATAASEYVIQIKEEPVSNENPSLDQSQPTTVVSPSAGEDTPTTPPSTNRTPYRDPTWLKTEHSYLTLTIQTLNSLTRSYNLIAPQLAQKPYSNLERELKSCYADVAPLLADEIRERASKPRVKVELVGTKAGGILDKAFERSSTRVYDENLQVKGYGFRQFWKDLWGRGVV</sequence>
<dbReference type="EMBL" id="MU007085">
    <property type="protein sequence ID" value="KAF2423080.1"/>
    <property type="molecule type" value="Genomic_DNA"/>
</dbReference>
<feature type="compositionally biased region" description="Polar residues" evidence="1">
    <location>
        <begin position="407"/>
        <end position="423"/>
    </location>
</feature>
<dbReference type="Pfam" id="PF09350">
    <property type="entry name" value="DJC28_CD"/>
    <property type="match status" value="1"/>
</dbReference>
<dbReference type="PANTHER" id="PTHR39394:SF1">
    <property type="entry name" value="DNAJ HOMOLOGUE SUBFAMILY C MEMBER 28 CONSERVED DOMAIN-CONTAINING PROTEIN"/>
    <property type="match status" value="1"/>
</dbReference>
<feature type="compositionally biased region" description="Polar residues" evidence="1">
    <location>
        <begin position="71"/>
        <end position="87"/>
    </location>
</feature>
<organism evidence="3 4">
    <name type="scientific">Tothia fuscella</name>
    <dbReference type="NCBI Taxonomy" id="1048955"/>
    <lineage>
        <taxon>Eukaryota</taxon>
        <taxon>Fungi</taxon>
        <taxon>Dikarya</taxon>
        <taxon>Ascomycota</taxon>
        <taxon>Pezizomycotina</taxon>
        <taxon>Dothideomycetes</taxon>
        <taxon>Pleosporomycetidae</taxon>
        <taxon>Venturiales</taxon>
        <taxon>Cylindrosympodiaceae</taxon>
        <taxon>Tothia</taxon>
    </lineage>
</organism>
<evidence type="ECO:0000259" key="2">
    <source>
        <dbReference type="Pfam" id="PF09350"/>
    </source>
</evidence>
<comment type="caution">
    <text evidence="3">The sequence shown here is derived from an EMBL/GenBank/DDBJ whole genome shotgun (WGS) entry which is preliminary data.</text>
</comment>
<proteinExistence type="predicted"/>
<feature type="domain" description="DnaJ homologue subfamily C member 28 conserved" evidence="2">
    <location>
        <begin position="247"/>
        <end position="314"/>
    </location>
</feature>
<name>A0A9P4TTN1_9PEZI</name>
<gene>
    <name evidence="3" type="ORF">EJ08DRAFT_619020</name>
</gene>
<protein>
    <recommendedName>
        <fullName evidence="2">DnaJ homologue subfamily C member 28 conserved domain-containing protein</fullName>
    </recommendedName>
</protein>
<feature type="compositionally biased region" description="Basic and acidic residues" evidence="1">
    <location>
        <begin position="55"/>
        <end position="65"/>
    </location>
</feature>
<feature type="region of interest" description="Disordered" evidence="1">
    <location>
        <begin position="406"/>
        <end position="445"/>
    </location>
</feature>
<dbReference type="PANTHER" id="PTHR39394">
    <property type="entry name" value="YALI0E31793P"/>
    <property type="match status" value="1"/>
</dbReference>